<dbReference type="PANTHER" id="PTHR46063">
    <property type="entry name" value="KELCH DOMAIN-CONTAINING PROTEIN"/>
    <property type="match status" value="1"/>
</dbReference>
<feature type="region of interest" description="Disordered" evidence="1">
    <location>
        <begin position="1"/>
        <end position="26"/>
    </location>
</feature>
<dbReference type="OrthoDB" id="4447at2759"/>
<evidence type="ECO:0000256" key="1">
    <source>
        <dbReference type="SAM" id="MobiDB-lite"/>
    </source>
</evidence>
<gene>
    <name evidence="2" type="ORF">SPHA_21693</name>
</gene>
<sequence>MGKKNKKDNKGKGKEKTAAKTEKKAEKRLKKELEAKGEEDIEKLIAEFQEKDRLMNQVLVEKCEPPSIRCNASLSSHPEKEELILFGGEYFNGKEMFMYNDLYFYNIKKNEWHKVTAPGAPPPRSSHQAVMLKQGGGQLWIFGGEFSNRTQSQFYHFKDLWMYSLKEKKWDKIKCVGGPSARSGHRMVAYKKMLVLFGGFNDNTRDYKYFNDLYIFNLETYSWSKIDVSGKAPAPRSGCIMVSTPHLNKIIIYGGYSKHPIKKDLDQGIFHSDMFALMPEGKQEKNTAQAQHWKWVSMKQSGFRPDTRSGMSATIMPGSDHAFCFGGVYDQEENEEILEGHFFNDLYSMDTQNGCWHKLTVCEKTKGTSEKRRRKNKADDKENEDDDDDDDDMETTEDLEQLKIDDSETDSVQKITSSDGVFTVTIGPQSSVTEEDSVCQASNESSIWMPPARMNCLLALNGGHLYLYGGIYEEGDVQVTLTDFYSLDVNKRNKWNTIIEMDRKSQKWEESDSSDGSDDKSDDESDMEIGEDDDDDIPEMNEDESEEDYFQRTQEFWINKAQEVAEEEKQNLSPQQVKKLALRLCQDEIHSS</sequence>
<dbReference type="SUPFAM" id="SSF117281">
    <property type="entry name" value="Kelch motif"/>
    <property type="match status" value="1"/>
</dbReference>
<name>A0A812BRQ3_ACAPH</name>
<dbReference type="Proteomes" id="UP000597762">
    <property type="component" value="Unassembled WGS sequence"/>
</dbReference>
<evidence type="ECO:0000313" key="2">
    <source>
        <dbReference type="EMBL" id="CAE1239148.1"/>
    </source>
</evidence>
<feature type="region of interest" description="Disordered" evidence="1">
    <location>
        <begin position="367"/>
        <end position="395"/>
    </location>
</feature>
<feature type="compositionally biased region" description="Acidic residues" evidence="1">
    <location>
        <begin position="511"/>
        <end position="548"/>
    </location>
</feature>
<dbReference type="Pfam" id="PF13415">
    <property type="entry name" value="Beta-prop_FBX42"/>
    <property type="match status" value="1"/>
</dbReference>
<feature type="region of interest" description="Disordered" evidence="1">
    <location>
        <begin position="503"/>
        <end position="552"/>
    </location>
</feature>
<dbReference type="AlphaFoldDB" id="A0A812BRQ3"/>
<dbReference type="InterPro" id="IPR052588">
    <property type="entry name" value="Kelch_domain_protein"/>
</dbReference>
<protein>
    <submittedName>
        <fullName evidence="2">Kelch domain-containing protein 4</fullName>
    </submittedName>
</protein>
<dbReference type="EMBL" id="CAHIKZ030000799">
    <property type="protein sequence ID" value="CAE1239148.1"/>
    <property type="molecule type" value="Genomic_DNA"/>
</dbReference>
<reference evidence="2" key="1">
    <citation type="submission" date="2021-01" db="EMBL/GenBank/DDBJ databases">
        <authorList>
            <person name="Li R."/>
            <person name="Bekaert M."/>
        </authorList>
    </citation>
    <scope>NUCLEOTIDE SEQUENCE</scope>
    <source>
        <strain evidence="2">Farmed</strain>
    </source>
</reference>
<accession>A0A812BRQ3</accession>
<comment type="caution">
    <text evidence="2">The sequence shown here is derived from an EMBL/GenBank/DDBJ whole genome shotgun (WGS) entry which is preliminary data.</text>
</comment>
<evidence type="ECO:0000313" key="3">
    <source>
        <dbReference type="Proteomes" id="UP000597762"/>
    </source>
</evidence>
<organism evidence="2 3">
    <name type="scientific">Acanthosepion pharaonis</name>
    <name type="common">Pharaoh cuttlefish</name>
    <name type="synonym">Sepia pharaonis</name>
    <dbReference type="NCBI Taxonomy" id="158019"/>
    <lineage>
        <taxon>Eukaryota</taxon>
        <taxon>Metazoa</taxon>
        <taxon>Spiralia</taxon>
        <taxon>Lophotrochozoa</taxon>
        <taxon>Mollusca</taxon>
        <taxon>Cephalopoda</taxon>
        <taxon>Coleoidea</taxon>
        <taxon>Decapodiformes</taxon>
        <taxon>Sepiida</taxon>
        <taxon>Sepiina</taxon>
        <taxon>Sepiidae</taxon>
        <taxon>Acanthosepion</taxon>
    </lineage>
</organism>
<dbReference type="InterPro" id="IPR015915">
    <property type="entry name" value="Kelch-typ_b-propeller"/>
</dbReference>
<feature type="compositionally biased region" description="Basic and acidic residues" evidence="1">
    <location>
        <begin position="8"/>
        <end position="26"/>
    </location>
</feature>
<proteinExistence type="predicted"/>
<dbReference type="Gene3D" id="2.120.10.80">
    <property type="entry name" value="Kelch-type beta propeller"/>
    <property type="match status" value="1"/>
</dbReference>
<dbReference type="PANTHER" id="PTHR46063:SF1">
    <property type="entry name" value="KELCH DOMAIN-CONTAINING PROTEIN 4"/>
    <property type="match status" value="1"/>
</dbReference>
<keyword evidence="3" id="KW-1185">Reference proteome</keyword>
<feature type="compositionally biased region" description="Acidic residues" evidence="1">
    <location>
        <begin position="381"/>
        <end position="395"/>
    </location>
</feature>